<sequence length="209" mass="23420">MPSIKQLKSPVVHALVELAFPHVLDSTATEDLERLLSPTVLPHLRRLRLGKVSGRARYSVEYVPQVSSAFLDQLEFLQLDRPTLSGTWRAPFPADHAYRTTRAPTLIELKSFAYVEPATFPCPFVRHLYVHQIDSEGPRVLPLLIEHASLEAVFLPAALNHARNAHVDAVRAACAQADVDVVWAERDKFAVILPAFVEYVREKNVKEAA</sequence>
<dbReference type="EMBL" id="SOZI01000120">
    <property type="protein sequence ID" value="TNY18819.1"/>
    <property type="molecule type" value="Genomic_DNA"/>
</dbReference>
<name>A0A5C5FR83_9BASI</name>
<keyword evidence="2" id="KW-1185">Reference proteome</keyword>
<gene>
    <name evidence="1" type="ORF">DMC30DRAFT_35613</name>
</gene>
<evidence type="ECO:0008006" key="3">
    <source>
        <dbReference type="Google" id="ProtNLM"/>
    </source>
</evidence>
<evidence type="ECO:0000313" key="1">
    <source>
        <dbReference type="EMBL" id="TNY18819.1"/>
    </source>
</evidence>
<comment type="caution">
    <text evidence="1">The sequence shown here is derived from an EMBL/GenBank/DDBJ whole genome shotgun (WGS) entry which is preliminary data.</text>
</comment>
<dbReference type="AlphaFoldDB" id="A0A5C5FR83"/>
<organism evidence="1 2">
    <name type="scientific">Rhodotorula diobovata</name>
    <dbReference type="NCBI Taxonomy" id="5288"/>
    <lineage>
        <taxon>Eukaryota</taxon>
        <taxon>Fungi</taxon>
        <taxon>Dikarya</taxon>
        <taxon>Basidiomycota</taxon>
        <taxon>Pucciniomycotina</taxon>
        <taxon>Microbotryomycetes</taxon>
        <taxon>Sporidiobolales</taxon>
        <taxon>Sporidiobolaceae</taxon>
        <taxon>Rhodotorula</taxon>
    </lineage>
</organism>
<evidence type="ECO:0000313" key="2">
    <source>
        <dbReference type="Proteomes" id="UP000311382"/>
    </source>
</evidence>
<protein>
    <recommendedName>
        <fullName evidence="3">Proteophosphoglycan ppg4</fullName>
    </recommendedName>
</protein>
<reference evidence="1 2" key="1">
    <citation type="submission" date="2019-03" db="EMBL/GenBank/DDBJ databases">
        <title>Rhodosporidium diobovatum UCD-FST 08-225 genome sequencing, assembly, and annotation.</title>
        <authorList>
            <person name="Fakankun I.U."/>
            <person name="Fristensky B."/>
            <person name="Levin D.B."/>
        </authorList>
    </citation>
    <scope>NUCLEOTIDE SEQUENCE [LARGE SCALE GENOMIC DNA]</scope>
    <source>
        <strain evidence="1 2">UCD-FST 08-225</strain>
    </source>
</reference>
<proteinExistence type="predicted"/>
<accession>A0A5C5FR83</accession>
<dbReference type="Proteomes" id="UP000311382">
    <property type="component" value="Unassembled WGS sequence"/>
</dbReference>
<dbReference type="OrthoDB" id="10611886at2759"/>